<sequence length="289" mass="32319">MMAMVMTRSEAPAGIDTTIDYLIPTSRINRRFWAPGKEFNTGIYQPYPVTIRNARLAPEPFTLDTHGFCLSHQPSGIEDFRDQAVLKRAYPAEVDAITKALTGCDLVVPMGGQLRSPVISGAGIQPPAAEAHVDFNTSSANRLAKAIYDKTAPGGPGYKRFIAFSLWRTFSDPPQDWPLALCEFASIGDDDGVPNVKVDVDEIPEGDALFAPIEGEDQMMAATIFRHNPAHRWWYFPDMTADEVIFIKFHDSDHDRAWRAPHTAFHDTGRPDAHTRESYEFRAIAYFTK</sequence>
<gene>
    <name evidence="1" type="ORF">CVN68_17365</name>
</gene>
<protein>
    <recommendedName>
        <fullName evidence="3">Methyltransferase</fullName>
    </recommendedName>
</protein>
<dbReference type="OrthoDB" id="5173234at2"/>
<keyword evidence="2" id="KW-1185">Reference proteome</keyword>
<dbReference type="EMBL" id="CP024923">
    <property type="protein sequence ID" value="ATY33515.1"/>
    <property type="molecule type" value="Genomic_DNA"/>
</dbReference>
<reference evidence="1 2" key="1">
    <citation type="submission" date="2017-11" db="EMBL/GenBank/DDBJ databases">
        <title>Complete genome sequence of Sphingomonas sp. Strain Cra20, a psychrotolerant potential plant growth promoting rhizobacteria.</title>
        <authorList>
            <person name="Luo Y."/>
        </authorList>
    </citation>
    <scope>NUCLEOTIDE SEQUENCE [LARGE SCALE GENOMIC DNA]</scope>
    <source>
        <strain evidence="1 2">Cra20</strain>
    </source>
</reference>
<dbReference type="GO" id="GO:0016491">
    <property type="term" value="F:oxidoreductase activity"/>
    <property type="evidence" value="ECO:0007669"/>
    <property type="project" value="InterPro"/>
</dbReference>
<dbReference type="PANTHER" id="PTHR34598">
    <property type="entry name" value="BLL6449 PROTEIN"/>
    <property type="match status" value="1"/>
</dbReference>
<dbReference type="NCBIfam" id="NF041278">
    <property type="entry name" value="CmcJ_NvfI_EfuI"/>
    <property type="match status" value="1"/>
</dbReference>
<dbReference type="Proteomes" id="UP000229081">
    <property type="component" value="Chromosome"/>
</dbReference>
<dbReference type="KEGG" id="sphc:CVN68_17365"/>
<evidence type="ECO:0008006" key="3">
    <source>
        <dbReference type="Google" id="ProtNLM"/>
    </source>
</evidence>
<name>A0A2K8MI05_9SPHN</name>
<dbReference type="InterPro" id="IPR044053">
    <property type="entry name" value="AsaB-like"/>
</dbReference>
<dbReference type="AlphaFoldDB" id="A0A2K8MI05"/>
<accession>A0A2K8MI05</accession>
<evidence type="ECO:0000313" key="2">
    <source>
        <dbReference type="Proteomes" id="UP000229081"/>
    </source>
</evidence>
<evidence type="ECO:0000313" key="1">
    <source>
        <dbReference type="EMBL" id="ATY33515.1"/>
    </source>
</evidence>
<proteinExistence type="predicted"/>
<organism evidence="1 2">
    <name type="scientific">Sphingomonas psychrotolerans</name>
    <dbReference type="NCBI Taxonomy" id="1327635"/>
    <lineage>
        <taxon>Bacteria</taxon>
        <taxon>Pseudomonadati</taxon>
        <taxon>Pseudomonadota</taxon>
        <taxon>Alphaproteobacteria</taxon>
        <taxon>Sphingomonadales</taxon>
        <taxon>Sphingomonadaceae</taxon>
        <taxon>Sphingomonas</taxon>
    </lineage>
</organism>
<dbReference type="PANTHER" id="PTHR34598:SF3">
    <property type="entry name" value="OXIDOREDUCTASE AN1597"/>
    <property type="match status" value="1"/>
</dbReference>